<accession>A0A645EGF1</accession>
<reference evidence="2" key="1">
    <citation type="submission" date="2019-08" db="EMBL/GenBank/DDBJ databases">
        <authorList>
            <person name="Kucharzyk K."/>
            <person name="Murdoch R.W."/>
            <person name="Higgins S."/>
            <person name="Loffler F."/>
        </authorList>
    </citation>
    <scope>NUCLEOTIDE SEQUENCE</scope>
</reference>
<dbReference type="EMBL" id="VSSQ01047097">
    <property type="protein sequence ID" value="MPN01078.1"/>
    <property type="molecule type" value="Genomic_DNA"/>
</dbReference>
<dbReference type="AlphaFoldDB" id="A0A645EGF1"/>
<keyword evidence="1" id="KW-1133">Transmembrane helix</keyword>
<protein>
    <submittedName>
        <fullName evidence="2">Uncharacterized protein</fullName>
    </submittedName>
</protein>
<gene>
    <name evidence="2" type="ORF">SDC9_148278</name>
</gene>
<proteinExistence type="predicted"/>
<evidence type="ECO:0000313" key="2">
    <source>
        <dbReference type="EMBL" id="MPN01078.1"/>
    </source>
</evidence>
<feature type="transmembrane region" description="Helical" evidence="1">
    <location>
        <begin position="6"/>
        <end position="23"/>
    </location>
</feature>
<organism evidence="2">
    <name type="scientific">bioreactor metagenome</name>
    <dbReference type="NCBI Taxonomy" id="1076179"/>
    <lineage>
        <taxon>unclassified sequences</taxon>
        <taxon>metagenomes</taxon>
        <taxon>ecological metagenomes</taxon>
    </lineage>
</organism>
<name>A0A645EGF1_9ZZZZ</name>
<keyword evidence="1" id="KW-0812">Transmembrane</keyword>
<sequence length="36" mass="3853">MLIDPGLITDIIGIVILVGVFIIQRSKAASKKNLAM</sequence>
<comment type="caution">
    <text evidence="2">The sequence shown here is derived from an EMBL/GenBank/DDBJ whole genome shotgun (WGS) entry which is preliminary data.</text>
</comment>
<evidence type="ECO:0000256" key="1">
    <source>
        <dbReference type="SAM" id="Phobius"/>
    </source>
</evidence>
<keyword evidence="1" id="KW-0472">Membrane</keyword>